<dbReference type="Proteomes" id="UP000306575">
    <property type="component" value="Unassembled WGS sequence"/>
</dbReference>
<gene>
    <name evidence="2" type="ORF">FAP39_10035</name>
</gene>
<accession>A0A4U7N4S8</accession>
<dbReference type="PROSITE" id="PS51724">
    <property type="entry name" value="SPOR"/>
    <property type="match status" value="1"/>
</dbReference>
<protein>
    <submittedName>
        <fullName evidence="2">SPOR domain-containing protein</fullName>
    </submittedName>
</protein>
<name>A0A4U7N4S8_9RHOB</name>
<dbReference type="InterPro" id="IPR036680">
    <property type="entry name" value="SPOR-like_sf"/>
</dbReference>
<evidence type="ECO:0000259" key="1">
    <source>
        <dbReference type="PROSITE" id="PS51724"/>
    </source>
</evidence>
<comment type="caution">
    <text evidence="2">The sequence shown here is derived from an EMBL/GenBank/DDBJ whole genome shotgun (WGS) entry which is preliminary data.</text>
</comment>
<dbReference type="GO" id="GO:0042834">
    <property type="term" value="F:peptidoglycan binding"/>
    <property type="evidence" value="ECO:0007669"/>
    <property type="project" value="InterPro"/>
</dbReference>
<dbReference type="EMBL" id="SULI01000010">
    <property type="protein sequence ID" value="TKZ20618.1"/>
    <property type="molecule type" value="Genomic_DNA"/>
</dbReference>
<evidence type="ECO:0000313" key="2">
    <source>
        <dbReference type="EMBL" id="TKZ20618.1"/>
    </source>
</evidence>
<feature type="domain" description="SPOR" evidence="1">
    <location>
        <begin position="262"/>
        <end position="347"/>
    </location>
</feature>
<keyword evidence="3" id="KW-1185">Reference proteome</keyword>
<organism evidence="2 3">
    <name type="scientific">Shimia litoralis</name>
    <dbReference type="NCBI Taxonomy" id="420403"/>
    <lineage>
        <taxon>Bacteria</taxon>
        <taxon>Pseudomonadati</taxon>
        <taxon>Pseudomonadota</taxon>
        <taxon>Alphaproteobacteria</taxon>
        <taxon>Rhodobacterales</taxon>
        <taxon>Roseobacteraceae</taxon>
    </lineage>
</organism>
<dbReference type="OrthoDB" id="8479416at2"/>
<dbReference type="Gene3D" id="3.30.70.1070">
    <property type="entry name" value="Sporulation related repeat"/>
    <property type="match status" value="1"/>
</dbReference>
<evidence type="ECO:0000313" key="3">
    <source>
        <dbReference type="Proteomes" id="UP000306575"/>
    </source>
</evidence>
<dbReference type="InterPro" id="IPR007730">
    <property type="entry name" value="SPOR-like_dom"/>
</dbReference>
<dbReference type="Pfam" id="PF05036">
    <property type="entry name" value="SPOR"/>
    <property type="match status" value="1"/>
</dbReference>
<proteinExistence type="predicted"/>
<dbReference type="AlphaFoldDB" id="A0A4U7N4S8"/>
<reference evidence="2 3" key="1">
    <citation type="submission" date="2019-04" db="EMBL/GenBank/DDBJ databases">
        <title>Genome sequence of Pelagicola litoralis CL-ES2.</title>
        <authorList>
            <person name="Cao J."/>
        </authorList>
    </citation>
    <scope>NUCLEOTIDE SEQUENCE [LARGE SCALE GENOMIC DNA]</scope>
    <source>
        <strain evidence="2 3">CL-ES2</strain>
    </source>
</reference>
<sequence>MTPATTYRRGSEAIMAEIPMSGQTVPPSVADTGTSVVNWAGAAISLALVVGTCVWGYKLLIRDVSGVPVVRAVEGPMRIQPENPGGRQADHQGLSVNDVAAIGTAGKPADRFVLAPAPISLNEEDTNVVMARAPTAPTASSTGVSTPARAASPAQAIVAPEPLQNEEMMSIEALAAQIAGDTTPLSTSGPADTAPVKVALGPVDEMPEAEAIAEAPAKPKIKGGIKTSLRPQLRPATLGQAVKVASASPAAAALPTVVQAGDIPAGTRMVQLGAFASAEIAVVEWDKLNARFGDYLGDKTRVIQKATSGGRVFFRLRAMGFNDVNDARRLCSALKAEKADCIPVTTR</sequence>
<dbReference type="RefSeq" id="WP_138016267.1">
    <property type="nucleotide sequence ID" value="NZ_SULI01000010.1"/>
</dbReference>